<dbReference type="InterPro" id="IPR036779">
    <property type="entry name" value="LysM_dom_sf"/>
</dbReference>
<feature type="compositionally biased region" description="Low complexity" evidence="1">
    <location>
        <begin position="2650"/>
        <end position="2668"/>
    </location>
</feature>
<protein>
    <submittedName>
        <fullName evidence="3">LysM domain-containing protein</fullName>
    </submittedName>
</protein>
<dbReference type="EMBL" id="FXAH01000009">
    <property type="protein sequence ID" value="SMF53561.1"/>
    <property type="molecule type" value="Genomic_DNA"/>
</dbReference>
<feature type="compositionally biased region" description="Basic and acidic residues" evidence="1">
    <location>
        <begin position="1208"/>
        <end position="1236"/>
    </location>
</feature>
<feature type="region of interest" description="Disordered" evidence="1">
    <location>
        <begin position="1444"/>
        <end position="1492"/>
    </location>
</feature>
<dbReference type="Gene3D" id="3.10.350.10">
    <property type="entry name" value="LysM domain"/>
    <property type="match status" value="1"/>
</dbReference>
<feature type="compositionally biased region" description="Low complexity" evidence="1">
    <location>
        <begin position="1148"/>
        <end position="1160"/>
    </location>
</feature>
<dbReference type="PANTHER" id="PTHR48125">
    <property type="entry name" value="LP07818P1"/>
    <property type="match status" value="1"/>
</dbReference>
<feature type="region of interest" description="Disordered" evidence="1">
    <location>
        <begin position="23"/>
        <end position="44"/>
    </location>
</feature>
<dbReference type="RefSeq" id="WP_139831176.1">
    <property type="nucleotide sequence ID" value="NZ_BSQD01000009.1"/>
</dbReference>
<dbReference type="CDD" id="cd20900">
    <property type="entry name" value="HopBF1"/>
    <property type="match status" value="2"/>
</dbReference>
<dbReference type="GeneID" id="95549818"/>
<proteinExistence type="predicted"/>
<dbReference type="InterPro" id="IPR054555">
    <property type="entry name" value="T3SS_HopBF1-like"/>
</dbReference>
<feature type="region of interest" description="Disordered" evidence="1">
    <location>
        <begin position="2640"/>
        <end position="2677"/>
    </location>
</feature>
<feature type="region of interest" description="Disordered" evidence="1">
    <location>
        <begin position="1148"/>
        <end position="1236"/>
    </location>
</feature>
<reference evidence="4" key="1">
    <citation type="submission" date="2017-04" db="EMBL/GenBank/DDBJ databases">
        <authorList>
            <person name="Varghese N."/>
            <person name="Submissions S."/>
        </authorList>
    </citation>
    <scope>NUCLEOTIDE SEQUENCE [LARGE SCALE GENOMIC DNA]</scope>
    <source>
        <strain evidence="4">Ballard 720</strain>
    </source>
</reference>
<feature type="compositionally biased region" description="Basic and acidic residues" evidence="1">
    <location>
        <begin position="1444"/>
        <end position="1453"/>
    </location>
</feature>
<feature type="region of interest" description="Disordered" evidence="1">
    <location>
        <begin position="4059"/>
        <end position="4138"/>
    </location>
</feature>
<evidence type="ECO:0000259" key="2">
    <source>
        <dbReference type="Pfam" id="PF26324"/>
    </source>
</evidence>
<keyword evidence="4" id="KW-1185">Reference proteome</keyword>
<feature type="domain" description="Type III secretion system effector HopBF1-like" evidence="2">
    <location>
        <begin position="1855"/>
        <end position="2035"/>
    </location>
</feature>
<sequence>MLEIDGVGMGVNWMHFLEATLEKPKPLPPQNTSTQTSSQPPVLPPQITVNVNANTDPSKPTNGDISAATTLIQTLAEQYRPPPPEITVTDPTTKAAQQAIQGAQTQYDNAYGDLQKKYTTLTSLQSDPTASPADVKKAQTEFDNAQTATNKAARELEVTTDAGYMVAYAQQAKEDGKAVPGAKQAAADALKALQQQIPGFDPKTSQLPKNMTPQQLGAYDAWQKADAAYAKAQSRENADIANSNLAYAQLQGYASDKTYAGAMDAGIQNLNDKLAPLGLEVQAPEAIDSATAQGNIASAADDANYANACLSAASDASNVADIQVTYDAVSGKFGPTVMNTTVGAQKDLLTRAQTAAATSGGYLQMLASDRNATKLQTSYNNAVTTSNAWHKAHPDSLLTNAPVDTDVANAYQALTDAKTQASLMHDSFVAAYGNSLAAQYDDAANGLQNKYDHRTMCTVNDPTPLEIKGLKVVASALHAADGRLTDSVNDKATKTALDKALTTQAQNKSTLQTVQQQYDDWNKQHGQTSTPFDNVVAHGSPGHVMLTASGGPYLVNPYSQQLSDARDALDRSNAQVDQLQLLSNSAHAQVLFDQFYSGLSDNLLNPVTDDDKADFAKALDQFYASHRGQLSNSMLNQASEATNKGAAYDFHGMSDNEQKNLIGQALQLKTTPSANKNDLQYSGDALDTIDKVYNEIHDVGGDHAKVSVMPMVYASKDSGMTTTALFKVTSGDGKTEYVDDTGAHYSSVDNFIDDNQLSSDGTLDIATGYENGTLKVRQSSAHHDDWWDSTLHTLGASNLNLGTLLGGIGLEVIGSVLDFTGVGLPLGISLNAIGGGMITGATIAAATYSANDLVNRGMHDQSMSIMDAGARADYINLVPLGASAAAEKVVPKLTATNLFKGGVEAVGLDAGKAANVVNKTARYTAFTTAMGGAGEAAGQLVYDAVTGKGNIARDVSSLVQNVGLVFGKNALTALSKGVVRNYGQFAARNQAGNGNLFIGGQQVGVRGVDGSRTNALTLDRSLATIDGKSVTVDPADGTLRVGNRTLTYEGMPVRVLTGANRVNTGHARQTGLTAVLGDDGSISIVAPGRDGRFSRTRLNAYDTGARVTIDESGGLTLSDGLNLSRPGKVLTPEQIPERVQQIVNRNAPPAAAPQAPADPVDATRDTPVDTTQSDPVVRQATQDASARISQAAADSARMTSEQIANASRGHERRAQTEQESIDTRRAERRAAQARAVDLRRVDDPRGTGADEARPMTFRQRVAWTAANATELPPEALDHPGGLPLGSRETSPAFIDEHQFEGHTLYVVRNDARSQGVPQPAEEAAPLDPASPNRRAATALPDESPIVVLEGSVEAERAPEIANTLNRPVLVAQRGVLAADGAIDAPNGFVRFDPAPRAAALAETAAMTESGLYVVTDEMLTGAQNERVHDEPMVYRNGLYVPKEVAEAKSRSEETQTPATDKTQAARPRVAERADTENPEMAAPDMREEPAATAGDGKVGLLTRLQMRFGGAPLPNEVSALAQQSGTLAQQMRQLEANGWTVKVGREGRGSRIDARKKRVMLDGGLRETGSMTYALAHETKHAVEAIDGTTGLDYSGRRAFTRKALEAEARAQINAFEARYEIEMAGEGNIAANVRLPDAIEKIAGQWKPTDDYAGTVEKLADAFGESPVSGEGGKTYAAFYGEAFDRVQAGRGRRGADPGRVMPAPDGTPRSEGGHDARVPVDPAVLEAGFEQAVARSPVNEATPLSFADDLEQVSAHEFLLDDRYQYERSGYSTHAIGLPFSRPTELTRARAQELADISGLYVFTPRVDAPTVWEQLTPRPRNASLDGRVELDADTQTLHVVGDDGVRRPIDPEAHLGRMLGEGAYKTAFELGNKTVVVYRDLMPLEVDPTETPTPVDEPHAMIAKTDRLKALGAPYVARIDGVARVHGHDALVMDTYAGADRLLTRDMAVTGPGSGQHMPFYDLTLFNERSIESLSATRDWMVDNNVQIIDLQFLVGRDGTFHLADFEEINENRPPRPVSLKTIDDYIALAQSQVERRSGATAPAPGEPVAPAAPVAPVAVAPGHTSGNQAGEGASFAQRVEWTRERARPDSPFAPGTPDVEQLQYDRTSRAWRTPERDATIVQTETAEDGSLLLDGQPISVSEFTLQLGHDFREHGGEIVFTSPYMKPEIAAQFANLWGRPVYVPHESTYAADGSMVDLSHLQRYDPSPLGGPDLGQLAADSRGVYRNGDPTQRLSAEQHMGTLLGYGGEKMVFELGHDAALGIFERGPRFDNAYHLRTAREEFDALAHLRALGVRTVSMSGPFSVHNRVGVLYRPLGIMHTHDMVRNGALPERISRAGLANLKHAEDVATRLKLDYDFQGIVTRDGDFLVNDPGPIGRADRPMSEAERAQLEMRHADTLFKIQEVRGMIRGGMQSGRIELAHPEAQEVYQPGEYGQQRGQKPSIITRIRMRFGGAPLPKQALDMIGHSDLLNAQMRLWKQAGWKVVLGREGQGSKTDVARRRIVIDGKFRQPGAIVYTLAHEAGHATEAIQGKLSLDYSSPEAYARSLLDAEARAQINAFAVRDEIKAATGVDIGAQVRLPEAIEREYGRARADDPQSVARLADAFGAARPSLPGHADYRSLYEAQARTVRVGEAPPAMAAPDPSNAPVPAGGANANAAAGAGNRTSPATPEERAAALLDEHGKRTLRRLDGARVPRLDVLAKEAGRDSHVLITQHTAAPKSKNALHSQPKVIAEVTVDEHGALGKPQPVDRSGLPRDLKRAMSRNSGSRGLSARKGFDFYISPVGAEELANFGGASKIEVENDRTKVSWQTQPSNRGLHPDVVRDADALAQAPHFKRPKQAGEAAATGQRIYAVDDESGKVLGHAKHVSGDKWRYYEKAKVDGTEIAPTDLREAFRRHIGRLGVGPTGRRGVSFFLSDLEPADVTRLGGFDPVKKKDPDEAEQKPHRKISDITQVQIERGSAAARRGLGHVSDAARRSAALLRRQQSATQAVTQATARAAVTAGTSEAASKPLLPPNMLPKGTKATDPLAVMDFGGHNALHLLRALDQKSIGDEYHIYVYDDVKDSLALSLGAPTAIIAPRDGGHRWFDTRKEAENPRDKGVPLDEMPIGRSHYGANMHFVLTRLEPAEFLDHTGPTRLKALEARRKELDAQWREAKEGAKTWSSYSALADHIKSRIDGMKTDISSLRRRVGTAHATETLDIDIYQPAMSTSTVVEAKVRNGAPDPEQWFGEQERIAAYNGRKTGEGRLRFSGRAQTVMADFLEWKGLGNSGYVARDVTSTSPRFAPIPRKTLLRIDGERIARHFGIATTADRRAIGAFVDSPWQVQRRVALMSRSFSLRDDPALMTQQVERFGGVTPVVTLVVDPHSLAAALGQPHDPDFLRDVKALGEQEHATFNADEGIIEPAQDSNGKPLYIDELHHLHKWLTEASKTGFAIRLETAPSRALVSDEDMRFQAGTDDTYMNHVRTLSALDRWAQQHPDTPAPSVMVTFHGWDSVLESVPGAGHARLLREMLDRPTLEWLHVGLSYGTHGADFIANQDLTTALADLIVEYRGQPEKLARLHGADALTRVFERVDRQTLADQQALLFAEVERIGRNKGLKPEDLDALREQLYQGNTTEFLNAARKRTIDYARTQWTDDNPARGRVQERARSFSIRWHDQYGNAVVGRRFSTPSALSGTVEDPFGYWSSAVSKPELRNNDSKPISLSRKTAAQLETKPIDAKDRAKAELTALRVHEPLRHWWSPKILGWTVAGGTTSGFLGANAVNLLHTFGSEGLHRTSTSLFVGTRAGRVFQALHQGAVTSLKNGDPRVFDSVVDRIERSLRVQLGPQSINEARLAQLDLIAKEGKAKAAQFRKMNEDGLLSFDDAVSHTKAIAVETLLQMQGVMGGTSLKRLHRGSPRHWIGVVGRSGAMIGYSVTAATNVATAWSHPAAAPILTTLGATLGFAYTSRVFYGGLRHINAEKRSMFVRFTSSAGDFVTSAAGFANGINQLGMDNPMGWLSISSAAILGAAQLHARFPNATPGVSRFPTALALAPVGIYAATLLNNIFGDSGGSSANQNNTQHMQPPGATGSPSPQPTSPSSQPGTPGAPPTPGTSATPTTPGAPPTNQPGQPPSQQPTQPTQPPAKPKPYLVVDGDSLWVIADRHRQTLLDAAHVPQDKRAHMSRGRQDQVAFEEILQLNPGLARHPGHINPGDQIVVG</sequence>
<feature type="region of interest" description="Disordered" evidence="1">
    <location>
        <begin position="1691"/>
        <end position="1719"/>
    </location>
</feature>
<dbReference type="OrthoDB" id="9028977at2"/>
<feature type="compositionally biased region" description="Low complexity" evidence="1">
    <location>
        <begin position="4071"/>
        <end position="4092"/>
    </location>
</feature>
<gene>
    <name evidence="3" type="ORF">SAMN06295900_109130</name>
</gene>
<evidence type="ECO:0000256" key="1">
    <source>
        <dbReference type="SAM" id="MobiDB-lite"/>
    </source>
</evidence>
<feature type="region of interest" description="Disordered" evidence="1">
    <location>
        <begin position="2088"/>
        <end position="2109"/>
    </location>
</feature>
<dbReference type="NCBIfam" id="NF012230">
    <property type="entry name" value="LWXIA_domain"/>
    <property type="match status" value="1"/>
</dbReference>
<dbReference type="Pfam" id="PF26324">
    <property type="entry name" value="HopBF1_kinase"/>
    <property type="match status" value="1"/>
</dbReference>
<name>A0A1X7FK43_TRICW</name>
<feature type="compositionally biased region" description="Polar residues" evidence="1">
    <location>
        <begin position="30"/>
        <end position="40"/>
    </location>
</feature>
<evidence type="ECO:0000313" key="4">
    <source>
        <dbReference type="Proteomes" id="UP000192911"/>
    </source>
</evidence>
<accession>A0A1X7FK43</accession>
<dbReference type="Proteomes" id="UP000192911">
    <property type="component" value="Unassembled WGS sequence"/>
</dbReference>
<evidence type="ECO:0000313" key="3">
    <source>
        <dbReference type="EMBL" id="SMF53561.1"/>
    </source>
</evidence>
<dbReference type="PANTHER" id="PTHR48125:SF10">
    <property type="entry name" value="OS12G0136300 PROTEIN"/>
    <property type="match status" value="1"/>
</dbReference>
<feature type="compositionally biased region" description="Polar residues" evidence="1">
    <location>
        <begin position="1168"/>
        <end position="1188"/>
    </location>
</feature>
<feature type="region of interest" description="Disordered" evidence="1">
    <location>
        <begin position="1313"/>
        <end position="1338"/>
    </location>
</feature>
<organism evidence="3 4">
    <name type="scientific">Trinickia caryophylli</name>
    <name type="common">Paraburkholderia caryophylli</name>
    <dbReference type="NCBI Taxonomy" id="28094"/>
    <lineage>
        <taxon>Bacteria</taxon>
        <taxon>Pseudomonadati</taxon>
        <taxon>Pseudomonadota</taxon>
        <taxon>Betaproteobacteria</taxon>
        <taxon>Burkholderiales</taxon>
        <taxon>Burkholderiaceae</taxon>
        <taxon>Trinickia</taxon>
    </lineage>
</organism>
<feature type="compositionally biased region" description="Polar residues" evidence="1">
    <location>
        <begin position="4059"/>
        <end position="4070"/>
    </location>
</feature>
<dbReference type="STRING" id="28094.SAMN06295900_109130"/>
<feature type="compositionally biased region" description="Pro residues" evidence="1">
    <location>
        <begin position="4108"/>
        <end position="4134"/>
    </location>
</feature>